<keyword evidence="3" id="KW-0812">Transmembrane</keyword>
<dbReference type="GO" id="GO:0016616">
    <property type="term" value="F:oxidoreductase activity, acting on the CH-OH group of donors, NAD or NADP as acceptor"/>
    <property type="evidence" value="ECO:0007669"/>
    <property type="project" value="TreeGrafter"/>
</dbReference>
<evidence type="ECO:0000259" key="4">
    <source>
        <dbReference type="Pfam" id="PF01370"/>
    </source>
</evidence>
<dbReference type="PANTHER" id="PTHR10366">
    <property type="entry name" value="NAD DEPENDENT EPIMERASE/DEHYDRATASE"/>
    <property type="match status" value="1"/>
</dbReference>
<name>A0A9W8W9E8_9HYPO</name>
<organism evidence="5 6">
    <name type="scientific">Fusarium piperis</name>
    <dbReference type="NCBI Taxonomy" id="1435070"/>
    <lineage>
        <taxon>Eukaryota</taxon>
        <taxon>Fungi</taxon>
        <taxon>Dikarya</taxon>
        <taxon>Ascomycota</taxon>
        <taxon>Pezizomycotina</taxon>
        <taxon>Sordariomycetes</taxon>
        <taxon>Hypocreomycetidae</taxon>
        <taxon>Hypocreales</taxon>
        <taxon>Nectriaceae</taxon>
        <taxon>Fusarium</taxon>
        <taxon>Fusarium solani species complex</taxon>
    </lineage>
</organism>
<dbReference type="PANTHER" id="PTHR10366:SF564">
    <property type="entry name" value="STEROL-4-ALPHA-CARBOXYLATE 3-DEHYDROGENASE, DECARBOXYLATING"/>
    <property type="match status" value="1"/>
</dbReference>
<dbReference type="Gene3D" id="3.40.50.720">
    <property type="entry name" value="NAD(P)-binding Rossmann-like Domain"/>
    <property type="match status" value="1"/>
</dbReference>
<keyword evidence="6" id="KW-1185">Reference proteome</keyword>
<dbReference type="InterPro" id="IPR036291">
    <property type="entry name" value="NAD(P)-bd_dom_sf"/>
</dbReference>
<evidence type="ECO:0000313" key="6">
    <source>
        <dbReference type="Proteomes" id="UP001140502"/>
    </source>
</evidence>
<dbReference type="AlphaFoldDB" id="A0A9W8W9E8"/>
<gene>
    <name evidence="5" type="ORF">N0V84_007791</name>
</gene>
<keyword evidence="3" id="KW-0472">Membrane</keyword>
<dbReference type="Proteomes" id="UP001140502">
    <property type="component" value="Unassembled WGS sequence"/>
</dbReference>
<dbReference type="Pfam" id="PF01370">
    <property type="entry name" value="Epimerase"/>
    <property type="match status" value="1"/>
</dbReference>
<dbReference type="EMBL" id="JAPEUR010000178">
    <property type="protein sequence ID" value="KAJ4316594.1"/>
    <property type="molecule type" value="Genomic_DNA"/>
</dbReference>
<protein>
    <recommendedName>
        <fullName evidence="4">NAD-dependent epimerase/dehydratase domain-containing protein</fullName>
    </recommendedName>
</protein>
<sequence>MSKQTVAITGGTGHIGFMVLVGALSAGYRVRAIVRKQDQIAKIQAPKAIQPYLSSLEPIVIPDLSAPAAFDALGEDIWGIIHIASPTFSGRATVNVGEFISTARRITQNVLDFAANTPSVKRVVVTSSISSVLPSLDSKPDPKTFFTSQSPISTELLESPPEEALDTFAYTLSKISVAQMVRDYVESSAPSFSLVSIMPGTTVGPNELAASPSDLLAGSNTVVLAPLLGYGFPPIPSIISHVDDVVYAHVKALTLEVPSGSMTSVLPVFNSKEDETPFEWDDAIRIAKERFPNAVKKGIFPCGGSVPVARFPADSTKDETLLDRKFKSYEQAVGDVISQYLELHSLVAS</sequence>
<comment type="similarity">
    <text evidence="2">Belongs to the NAD(P)-dependent epimerase/dehydratase family. Dihydroflavonol-4-reductase subfamily.</text>
</comment>
<feature type="domain" description="NAD-dependent epimerase/dehydratase" evidence="4">
    <location>
        <begin position="6"/>
        <end position="254"/>
    </location>
</feature>
<dbReference type="InterPro" id="IPR050425">
    <property type="entry name" value="NAD(P)_dehydrat-like"/>
</dbReference>
<evidence type="ECO:0000256" key="2">
    <source>
        <dbReference type="ARBA" id="ARBA00023445"/>
    </source>
</evidence>
<dbReference type="SUPFAM" id="SSF51735">
    <property type="entry name" value="NAD(P)-binding Rossmann-fold domains"/>
    <property type="match status" value="1"/>
</dbReference>
<comment type="caution">
    <text evidence="5">The sequence shown here is derived from an EMBL/GenBank/DDBJ whole genome shotgun (WGS) entry which is preliminary data.</text>
</comment>
<evidence type="ECO:0000256" key="3">
    <source>
        <dbReference type="SAM" id="Phobius"/>
    </source>
</evidence>
<accession>A0A9W8W9E8</accession>
<evidence type="ECO:0000313" key="5">
    <source>
        <dbReference type="EMBL" id="KAJ4316594.1"/>
    </source>
</evidence>
<reference evidence="5" key="1">
    <citation type="submission" date="2022-10" db="EMBL/GenBank/DDBJ databases">
        <title>Tapping the CABI collections for fungal endophytes: first genome assemblies for Collariella, Neodidymelliopsis, Ascochyta clinopodiicola, Didymella pomorum, Didymosphaeria variabile, Neocosmospora piperis and Neocucurbitaria cava.</title>
        <authorList>
            <person name="Hill R."/>
        </authorList>
    </citation>
    <scope>NUCLEOTIDE SEQUENCE</scope>
    <source>
        <strain evidence="5">IMI 366586</strain>
    </source>
</reference>
<dbReference type="OrthoDB" id="2735536at2759"/>
<feature type="transmembrane region" description="Helical" evidence="3">
    <location>
        <begin position="6"/>
        <end position="28"/>
    </location>
</feature>
<keyword evidence="1" id="KW-0560">Oxidoreductase</keyword>
<evidence type="ECO:0000256" key="1">
    <source>
        <dbReference type="ARBA" id="ARBA00023002"/>
    </source>
</evidence>
<dbReference type="InterPro" id="IPR001509">
    <property type="entry name" value="Epimerase_deHydtase"/>
</dbReference>
<keyword evidence="3" id="KW-1133">Transmembrane helix</keyword>
<proteinExistence type="inferred from homology"/>